<dbReference type="CDD" id="cd23556">
    <property type="entry name" value="TFP_LU_ECD_uPAR_rpt1"/>
    <property type="match status" value="1"/>
</dbReference>
<sequence length="376" mass="42148">MKGKTGQDRTLGKDLWAGIERSVRGMEVERGQRTDWKYRRPEPSRTWNTNQNGRGLETWSSWGLRCMQCKSNGDCRVEECALGQDLCRTTIVRMWEEGEELELVEKSCTHSEKTNRTMSYRTGLKITSLTEVVCGLDLCNQGNSGRAVTFSRSRYLECISCGSSDMSCERGRHQSLQCRSPEEQCLDVVTHWIQEGEEGRPKDDRHLRGCGYLPSCPGSSGFHNNDTFHFLKCCNTTKCNEGPILELENLPQNGHQCYSCKGNSTHGCSSEETFLIDCRGPMNQCLVATGTYEPKNQSYMVRGCVTASMCQRAHLGDAFSMHHINVSCCTESGCNHPDLDIQYRKGAAPQPGPAHLSLTITLLMTARLWGGTLLWT</sequence>
<dbReference type="GO" id="GO:0042995">
    <property type="term" value="C:cell projection"/>
    <property type="evidence" value="ECO:0007669"/>
    <property type="project" value="UniProtKB-SubCell"/>
</dbReference>
<evidence type="ECO:0000256" key="10">
    <source>
        <dbReference type="ARBA" id="ARBA00023157"/>
    </source>
</evidence>
<dbReference type="GeneTree" id="ENSGT00940000153599"/>
<dbReference type="GO" id="GO:0009986">
    <property type="term" value="C:cell surface"/>
    <property type="evidence" value="ECO:0007669"/>
    <property type="project" value="Ensembl"/>
</dbReference>
<keyword evidence="8" id="KW-0965">Cell junction</keyword>
<keyword evidence="13" id="KW-0966">Cell projection</keyword>
<feature type="domain" description="UPAR/Ly6" evidence="17">
    <location>
        <begin position="64"/>
        <end position="151"/>
    </location>
</feature>
<evidence type="ECO:0000256" key="7">
    <source>
        <dbReference type="ARBA" id="ARBA00022737"/>
    </source>
</evidence>
<reference evidence="18 19" key="1">
    <citation type="submission" date="2013-03" db="EMBL/GenBank/DDBJ databases">
        <authorList>
            <person name="Warren W."/>
            <person name="Wilson R.K."/>
        </authorList>
    </citation>
    <scope>NUCLEOTIDE SEQUENCE</scope>
</reference>
<evidence type="ECO:0000256" key="4">
    <source>
        <dbReference type="ARBA" id="ARBA00022475"/>
    </source>
</evidence>
<keyword evidence="7" id="KW-0677">Repeat</keyword>
<evidence type="ECO:0000256" key="5">
    <source>
        <dbReference type="ARBA" id="ARBA00022622"/>
    </source>
</evidence>
<dbReference type="Bgee" id="ENSMFAG00000044138">
    <property type="expression patterns" value="Expressed in bone marrow and 7 other cell types or tissues"/>
</dbReference>
<comment type="subcellular location">
    <subcellularLocation>
        <location evidence="2">Cell membrane</location>
        <topology evidence="2">Lipid-anchor</topology>
        <topology evidence="2">GPI-anchor</topology>
    </subcellularLocation>
    <subcellularLocation>
        <location evidence="1">Cell projection</location>
        <location evidence="1">Invadopodium membrane</location>
    </subcellularLocation>
</comment>
<comment type="function">
    <text evidence="15">Acts as a receptor for urokinase plasminogen activator. Plays a role in localizing and promoting plasmin formation. Mediates the proteolysis-independent signal transduction activation effects of U-PA. It is subject to negative-feedback regulation by U-PA which cleaves it into an inactive form.</text>
</comment>
<organism evidence="18 19">
    <name type="scientific">Macaca fascicularis</name>
    <name type="common">Crab-eating macaque</name>
    <name type="synonym">Cynomolgus monkey</name>
    <dbReference type="NCBI Taxonomy" id="9541"/>
    <lineage>
        <taxon>Eukaryota</taxon>
        <taxon>Metazoa</taxon>
        <taxon>Chordata</taxon>
        <taxon>Craniata</taxon>
        <taxon>Vertebrata</taxon>
        <taxon>Euteleostomi</taxon>
        <taxon>Mammalia</taxon>
        <taxon>Eutheria</taxon>
        <taxon>Euarchontoglires</taxon>
        <taxon>Primates</taxon>
        <taxon>Haplorrhini</taxon>
        <taxon>Catarrhini</taxon>
        <taxon>Cercopithecidae</taxon>
        <taxon>Cercopithecinae</taxon>
        <taxon>Macaca</taxon>
    </lineage>
</organism>
<dbReference type="FunFam" id="2.10.60.10:FF:000015">
    <property type="entry name" value="Urokinase plasminogen activator surface receptor"/>
    <property type="match status" value="1"/>
</dbReference>
<dbReference type="CDD" id="cd23558">
    <property type="entry name" value="TFP_LU_ECD_uPAR_rpt3"/>
    <property type="match status" value="1"/>
</dbReference>
<reference evidence="18" key="3">
    <citation type="submission" date="2025-09" db="UniProtKB">
        <authorList>
            <consortium name="Ensembl"/>
        </authorList>
    </citation>
    <scope>IDENTIFICATION</scope>
</reference>
<proteinExistence type="predicted"/>
<evidence type="ECO:0000256" key="12">
    <source>
        <dbReference type="ARBA" id="ARBA00023180"/>
    </source>
</evidence>
<name>A0A7N9CJE3_MACFA</name>
<dbReference type="GO" id="GO:0005102">
    <property type="term" value="F:signaling receptor binding"/>
    <property type="evidence" value="ECO:0007669"/>
    <property type="project" value="Ensembl"/>
</dbReference>
<evidence type="ECO:0000313" key="19">
    <source>
        <dbReference type="Proteomes" id="UP000233100"/>
    </source>
</evidence>
<feature type="domain" description="UPAR/Ly6" evidence="17">
    <location>
        <begin position="255"/>
        <end position="342"/>
    </location>
</feature>
<dbReference type="SMART" id="SM00134">
    <property type="entry name" value="LU"/>
    <property type="match status" value="3"/>
</dbReference>
<keyword evidence="10" id="KW-1015">Disulfide bond</keyword>
<dbReference type="GO" id="GO:2001243">
    <property type="term" value="P:negative regulation of intrinsic apoptotic signaling pathway"/>
    <property type="evidence" value="ECO:0007669"/>
    <property type="project" value="Ensembl"/>
</dbReference>
<dbReference type="PANTHER" id="PTHR10624:SF6">
    <property type="entry name" value="UROKINASE PLASMINOGEN ACTIVATOR SURFACE RECEPTOR"/>
    <property type="match status" value="1"/>
</dbReference>
<dbReference type="OrthoDB" id="5945173at2759"/>
<dbReference type="GO" id="GO:0034112">
    <property type="term" value="P:positive regulation of homotypic cell-cell adhesion"/>
    <property type="evidence" value="ECO:0007669"/>
    <property type="project" value="Ensembl"/>
</dbReference>
<evidence type="ECO:0000256" key="14">
    <source>
        <dbReference type="ARBA" id="ARBA00023288"/>
    </source>
</evidence>
<dbReference type="KEGG" id="mcf:102139334"/>
<dbReference type="Pfam" id="PF00021">
    <property type="entry name" value="UPAR_LY6"/>
    <property type="match status" value="3"/>
</dbReference>
<evidence type="ECO:0000256" key="2">
    <source>
        <dbReference type="ARBA" id="ARBA00004609"/>
    </source>
</evidence>
<dbReference type="GO" id="GO:0090200">
    <property type="term" value="P:positive regulation of release of cytochrome c from mitochondria"/>
    <property type="evidence" value="ECO:0007669"/>
    <property type="project" value="Ensembl"/>
</dbReference>
<dbReference type="Proteomes" id="UP000233100">
    <property type="component" value="Chromosome 19"/>
</dbReference>
<keyword evidence="11" id="KW-0675">Receptor</keyword>
<evidence type="ECO:0000256" key="13">
    <source>
        <dbReference type="ARBA" id="ARBA00023273"/>
    </source>
</evidence>
<keyword evidence="12" id="KW-0325">Glycoprotein</keyword>
<dbReference type="GO" id="GO:0045742">
    <property type="term" value="P:positive regulation of epidermal growth factor receptor signaling pathway"/>
    <property type="evidence" value="ECO:0007669"/>
    <property type="project" value="Ensembl"/>
</dbReference>
<feature type="domain" description="UPAR/Ly6" evidence="17">
    <location>
        <begin position="156"/>
        <end position="248"/>
    </location>
</feature>
<keyword evidence="14" id="KW-0449">Lipoprotein</keyword>
<evidence type="ECO:0000256" key="1">
    <source>
        <dbReference type="ARBA" id="ARBA00004493"/>
    </source>
</evidence>
<keyword evidence="19" id="KW-1185">Reference proteome</keyword>
<evidence type="ECO:0000256" key="6">
    <source>
        <dbReference type="ARBA" id="ARBA00022729"/>
    </source>
</evidence>
<dbReference type="SUPFAM" id="SSF57302">
    <property type="entry name" value="Snake toxin-like"/>
    <property type="match status" value="3"/>
</dbReference>
<evidence type="ECO:0000256" key="9">
    <source>
        <dbReference type="ARBA" id="ARBA00023136"/>
    </source>
</evidence>
<evidence type="ECO:0000313" key="18">
    <source>
        <dbReference type="Ensembl" id="ENSMFAP00000049944.1"/>
    </source>
</evidence>
<evidence type="ECO:0000259" key="17">
    <source>
        <dbReference type="SMART" id="SM00134"/>
    </source>
</evidence>
<evidence type="ECO:0000256" key="16">
    <source>
        <dbReference type="ARBA" id="ARBA00062689"/>
    </source>
</evidence>
<dbReference type="GO" id="GO:0005886">
    <property type="term" value="C:plasma membrane"/>
    <property type="evidence" value="ECO:0007669"/>
    <property type="project" value="UniProtKB-SubCell"/>
</dbReference>
<dbReference type="FunFam" id="2.10.60.10:FF:000013">
    <property type="entry name" value="Urokinase plasminogen activator surface receptor"/>
    <property type="match status" value="1"/>
</dbReference>
<evidence type="ECO:0000256" key="8">
    <source>
        <dbReference type="ARBA" id="ARBA00022949"/>
    </source>
</evidence>
<accession>A0A7N9CJE3</accession>
<dbReference type="FunFam" id="2.10.60.10:FF:000019">
    <property type="entry name" value="Urokinase plasminogen activator surface receptor"/>
    <property type="match status" value="1"/>
</dbReference>
<dbReference type="GO" id="GO:0019904">
    <property type="term" value="F:protein domain specific binding"/>
    <property type="evidence" value="ECO:0007669"/>
    <property type="project" value="Ensembl"/>
</dbReference>
<comment type="subunit">
    <text evidence="16">Monomer. Interacts (via the UPAR/Ly6 domains) with SRPX2. Interacts with MRC2. Interacts with FAP (seprase); the interaction occurs at the cell surface of invadopodia membrane. Interacts with SORL1 (via N-terminal ectodomain); this interaction decreases PLAUR internalization. The ternary complex composed of PLAUR-PLAU-SERPINE1 also interacts with SORL1.</text>
</comment>
<keyword evidence="4" id="KW-1003">Cell membrane</keyword>
<protein>
    <recommendedName>
        <fullName evidence="3">Urokinase plasminogen activator surface receptor</fullName>
    </recommendedName>
</protein>
<reference evidence="18" key="2">
    <citation type="submission" date="2025-08" db="UniProtKB">
        <authorList>
            <consortium name="Ensembl"/>
        </authorList>
    </citation>
    <scope>IDENTIFICATION</scope>
</reference>
<dbReference type="InterPro" id="IPR045860">
    <property type="entry name" value="Snake_toxin-like_sf"/>
</dbReference>
<dbReference type="Gene3D" id="2.10.60.10">
    <property type="entry name" value="CD59"/>
    <property type="match status" value="3"/>
</dbReference>
<keyword evidence="9" id="KW-0472">Membrane</keyword>
<dbReference type="GO" id="GO:0019899">
    <property type="term" value="F:enzyme binding"/>
    <property type="evidence" value="ECO:0007669"/>
    <property type="project" value="Ensembl"/>
</dbReference>
<dbReference type="GeneID" id="102139334"/>
<dbReference type="AlphaFoldDB" id="A0A7N9CJE3"/>
<dbReference type="GO" id="GO:0098552">
    <property type="term" value="C:side of membrane"/>
    <property type="evidence" value="ECO:0007669"/>
    <property type="project" value="UniProtKB-KW"/>
</dbReference>
<dbReference type="GO" id="GO:0098637">
    <property type="term" value="C:protein complex involved in cell-matrix adhesion"/>
    <property type="evidence" value="ECO:0007669"/>
    <property type="project" value="Ensembl"/>
</dbReference>
<evidence type="ECO:0000256" key="11">
    <source>
        <dbReference type="ARBA" id="ARBA00023170"/>
    </source>
</evidence>
<keyword evidence="5" id="KW-0336">GPI-anchor</keyword>
<dbReference type="Ensembl" id="ENSMFAT00000077369.1">
    <property type="protein sequence ID" value="ENSMFAP00000049944.1"/>
    <property type="gene ID" value="ENSMFAG00000044138.2"/>
</dbReference>
<evidence type="ECO:0000256" key="15">
    <source>
        <dbReference type="ARBA" id="ARBA00024905"/>
    </source>
</evidence>
<dbReference type="PANTHER" id="PTHR10624">
    <property type="entry name" value="UROKINASE PLASMINOGEN ACTIVATOR SURFACE RECEPTOR-RELATED"/>
    <property type="match status" value="1"/>
</dbReference>
<keyword evidence="6" id="KW-0732">Signal</keyword>
<gene>
    <name evidence="18" type="primary">PLAUR</name>
</gene>
<dbReference type="CTD" id="5329"/>
<dbReference type="CDD" id="cd23557">
    <property type="entry name" value="TFP_LU_ECD_uPAR_rpt2"/>
    <property type="match status" value="1"/>
</dbReference>
<evidence type="ECO:0000256" key="3">
    <source>
        <dbReference type="ARBA" id="ARBA00019778"/>
    </source>
</evidence>
<dbReference type="GO" id="GO:1905370">
    <property type="term" value="C:serine-type endopeptidase complex"/>
    <property type="evidence" value="ECO:0007669"/>
    <property type="project" value="Ensembl"/>
</dbReference>
<dbReference type="InterPro" id="IPR016054">
    <property type="entry name" value="LY6_UPA_recep-like"/>
</dbReference>